<name>A0A2S9XFA1_9BACT</name>
<sequence>MIHDLELTQRRLHRLTTTAAGFTTGRARALARVRTSFVAVALLACPQLAAAGGLEAPPPTLPDDSAPGPDVQPSPAPQPSVGAPTSAPVMQGGPAAPAPRVESSLSLEGGAVWDGLRGQRVILTLANGAELRGTIVAHSAADLAISRADDGMVVSVPKAKVEGVRVRARGAMDTSGIPPAQRTLDDGRKAYVAGVAMLAFGAPLGLSGTVMLGICPSCALIHLPLLLPGIGLIIGGSIAVKRGKTKNTAFRKAWGIPMTGRMQLTPSLAFARGGGEVGFTLRF</sequence>
<proteinExistence type="predicted"/>
<feature type="transmembrane region" description="Helical" evidence="2">
    <location>
        <begin position="220"/>
        <end position="240"/>
    </location>
</feature>
<evidence type="ECO:0000256" key="2">
    <source>
        <dbReference type="SAM" id="Phobius"/>
    </source>
</evidence>
<keyword evidence="4" id="KW-1185">Reference proteome</keyword>
<feature type="transmembrane region" description="Helical" evidence="2">
    <location>
        <begin position="190"/>
        <end position="214"/>
    </location>
</feature>
<evidence type="ECO:0000256" key="1">
    <source>
        <dbReference type="SAM" id="MobiDB-lite"/>
    </source>
</evidence>
<accession>A0A2S9XFA1</accession>
<dbReference type="RefSeq" id="WP_106394839.1">
    <property type="nucleotide sequence ID" value="NZ_PVNK01000244.1"/>
</dbReference>
<organism evidence="3 4">
    <name type="scientific">Enhygromyxa salina</name>
    <dbReference type="NCBI Taxonomy" id="215803"/>
    <lineage>
        <taxon>Bacteria</taxon>
        <taxon>Pseudomonadati</taxon>
        <taxon>Myxococcota</taxon>
        <taxon>Polyangia</taxon>
        <taxon>Nannocystales</taxon>
        <taxon>Nannocystaceae</taxon>
        <taxon>Enhygromyxa</taxon>
    </lineage>
</organism>
<dbReference type="OrthoDB" id="5518635at2"/>
<reference evidence="3 4" key="1">
    <citation type="submission" date="2018-03" db="EMBL/GenBank/DDBJ databases">
        <title>Draft Genome Sequences of the Obligatory Marine Myxobacteria Enhygromyxa salina SWB005.</title>
        <authorList>
            <person name="Poehlein A."/>
            <person name="Moghaddam J.A."/>
            <person name="Harms H."/>
            <person name="Alanjari M."/>
            <person name="Koenig G.M."/>
            <person name="Daniel R."/>
            <person name="Schaeberle T.F."/>
        </authorList>
    </citation>
    <scope>NUCLEOTIDE SEQUENCE [LARGE SCALE GENOMIC DNA]</scope>
    <source>
        <strain evidence="3 4">SWB005</strain>
    </source>
</reference>
<dbReference type="AlphaFoldDB" id="A0A2S9XFA1"/>
<comment type="caution">
    <text evidence="3">The sequence shown here is derived from an EMBL/GenBank/DDBJ whole genome shotgun (WGS) entry which is preliminary data.</text>
</comment>
<dbReference type="EMBL" id="PVNK01000244">
    <property type="protein sequence ID" value="PRP91351.1"/>
    <property type="molecule type" value="Genomic_DNA"/>
</dbReference>
<gene>
    <name evidence="3" type="ORF">ENSA5_56170</name>
</gene>
<feature type="region of interest" description="Disordered" evidence="1">
    <location>
        <begin position="54"/>
        <end position="102"/>
    </location>
</feature>
<protein>
    <submittedName>
        <fullName evidence="3">Uncharacterized protein</fullName>
    </submittedName>
</protein>
<dbReference type="Proteomes" id="UP000237968">
    <property type="component" value="Unassembled WGS sequence"/>
</dbReference>
<evidence type="ECO:0000313" key="4">
    <source>
        <dbReference type="Proteomes" id="UP000237968"/>
    </source>
</evidence>
<keyword evidence="2" id="KW-0812">Transmembrane</keyword>
<keyword evidence="2" id="KW-0472">Membrane</keyword>
<keyword evidence="2" id="KW-1133">Transmembrane helix</keyword>
<evidence type="ECO:0000313" key="3">
    <source>
        <dbReference type="EMBL" id="PRP91351.1"/>
    </source>
</evidence>